<reference evidence="2 3" key="1">
    <citation type="submission" date="2023-01" db="EMBL/GenBank/DDBJ databases">
        <title>Analysis of 21 Apiospora genomes using comparative genomics revels a genus with tremendous synthesis potential of carbohydrate active enzymes and secondary metabolites.</title>
        <authorList>
            <person name="Sorensen T."/>
        </authorList>
    </citation>
    <scope>NUCLEOTIDE SEQUENCE [LARGE SCALE GENOMIC DNA]</scope>
    <source>
        <strain evidence="2 3">CBS 24483</strain>
    </source>
</reference>
<dbReference type="RefSeq" id="XP_066705287.1">
    <property type="nucleotide sequence ID" value="XM_066836394.1"/>
</dbReference>
<evidence type="ECO:0000256" key="1">
    <source>
        <dbReference type="SAM" id="MobiDB-lite"/>
    </source>
</evidence>
<feature type="region of interest" description="Disordered" evidence="1">
    <location>
        <begin position="52"/>
        <end position="102"/>
    </location>
</feature>
<name>A0ABR1QUW1_9PEZI</name>
<feature type="compositionally biased region" description="Basic and acidic residues" evidence="1">
    <location>
        <begin position="52"/>
        <end position="68"/>
    </location>
</feature>
<dbReference type="Proteomes" id="UP001391051">
    <property type="component" value="Unassembled WGS sequence"/>
</dbReference>
<dbReference type="EMBL" id="JAQQWE010000001">
    <property type="protein sequence ID" value="KAK7965895.1"/>
    <property type="molecule type" value="Genomic_DNA"/>
</dbReference>
<evidence type="ECO:0000313" key="2">
    <source>
        <dbReference type="EMBL" id="KAK7965895.1"/>
    </source>
</evidence>
<feature type="compositionally biased region" description="Low complexity" evidence="1">
    <location>
        <begin position="74"/>
        <end position="96"/>
    </location>
</feature>
<gene>
    <name evidence="2" type="ORF">PG986_000172</name>
</gene>
<evidence type="ECO:0000313" key="3">
    <source>
        <dbReference type="Proteomes" id="UP001391051"/>
    </source>
</evidence>
<comment type="caution">
    <text evidence="2">The sequence shown here is derived from an EMBL/GenBank/DDBJ whole genome shotgun (WGS) entry which is preliminary data.</text>
</comment>
<protein>
    <submittedName>
        <fullName evidence="2">Uncharacterized protein</fullName>
    </submittedName>
</protein>
<keyword evidence="3" id="KW-1185">Reference proteome</keyword>
<sequence length="325" mass="35081">MEFNELCLNGLHIAIKGARGSKIATLGGMISVKAKGTTTLYGFTAGHSVPRREAYAEDRSQCSDRSDSDESDAYSEASGTFSGDDLDSSDSAGTASVGTVPTPNWQEIGQVARYSLENCRSSSSNHGWALIRLCDNHCLSGLSENIVKTGTSEYSQTHTTPFRVAERDWALYPSGIRVCVMASKGHDECSEEGLTGAHGTSRANILRPGDPGCWVIKEDSKEVFGHVVSSDASGEAYVLPFDQVFQDIRSALDAEEVPIPSHQPWFEVAEDEKQATTGATETELAENGDDSQPYLFYDIAGTETPYTPGILYRRLTPLAGQMQDG</sequence>
<proteinExistence type="predicted"/>
<dbReference type="GeneID" id="92069456"/>
<organism evidence="2 3">
    <name type="scientific">Apiospora aurea</name>
    <dbReference type="NCBI Taxonomy" id="335848"/>
    <lineage>
        <taxon>Eukaryota</taxon>
        <taxon>Fungi</taxon>
        <taxon>Dikarya</taxon>
        <taxon>Ascomycota</taxon>
        <taxon>Pezizomycotina</taxon>
        <taxon>Sordariomycetes</taxon>
        <taxon>Xylariomycetidae</taxon>
        <taxon>Amphisphaeriales</taxon>
        <taxon>Apiosporaceae</taxon>
        <taxon>Apiospora</taxon>
    </lineage>
</organism>
<accession>A0ABR1QUW1</accession>